<dbReference type="SUPFAM" id="SSF50985">
    <property type="entry name" value="RCC1/BLIP-II"/>
    <property type="match status" value="2"/>
</dbReference>
<dbReference type="PRINTS" id="PR00633">
    <property type="entry name" value="RCCNDNSATION"/>
</dbReference>
<evidence type="ECO:0000256" key="1">
    <source>
        <dbReference type="ARBA" id="ARBA00022737"/>
    </source>
</evidence>
<sequence>MKLQIDGRDARGTLRFDGTRITLKAPGFESGSVDILVPPPSRRSVQAATLDSEGAATVEVPEGAQYCVKVQKGAKCDVALLSPGLDNPRPLAFGDAYAVATCGACPQPAAALSTTVGELRVSALALGGETSCALLAEGTVRCWGENAMGMLGDGSGMTQPVPVRVEGLRDVQEIGVGSRHACARKRDGSVWCWGDNSRGQLGHGTSKGHESVPGQVSGLVATSLSVGSFHNCAISKDGQVLCWGWNDYRQLGVGDRDIRSTPTIVNGLPNPEEVRAGHFHTCARLQRAGLRCWGWNSHGQIGDGSEGESVFRDTPVEVKAVRGATNMILGVHHTCALVGKGELMCWGQGTGGPNQPGKIRNSSLPFQVQGLSDIGKVAAGFQTCVAPKSGGAQCWNVGAGPLTPVGGVQGPIADIVVGEGHACALLSDGSVRCWGRGARGQLGDGLCKERYGAAAGKSVQVLF</sequence>
<dbReference type="PROSITE" id="PS50012">
    <property type="entry name" value="RCC1_3"/>
    <property type="match status" value="4"/>
</dbReference>
<dbReference type="PANTHER" id="PTHR45622:SF70">
    <property type="entry name" value="SECRETION-REGULATING GUANINE NUCLEOTIDE EXCHANGE FACTOR"/>
    <property type="match status" value="1"/>
</dbReference>
<accession>A0ABZ2LVM5</accession>
<dbReference type="Gene3D" id="2.130.10.30">
    <property type="entry name" value="Regulator of chromosome condensation 1/beta-lactamase-inhibitor protein II"/>
    <property type="match status" value="3"/>
</dbReference>
<dbReference type="InterPro" id="IPR009091">
    <property type="entry name" value="RCC1/BLIP-II"/>
</dbReference>
<dbReference type="InterPro" id="IPR051709">
    <property type="entry name" value="Ub-ligase/GTPase-reg"/>
</dbReference>
<dbReference type="InterPro" id="IPR000408">
    <property type="entry name" value="Reg_chr_condens"/>
</dbReference>
<feature type="domain" description="RCC1-like" evidence="2">
    <location>
        <begin position="105"/>
        <end position="386"/>
    </location>
</feature>
<keyword evidence="4" id="KW-1185">Reference proteome</keyword>
<evidence type="ECO:0000313" key="3">
    <source>
        <dbReference type="EMBL" id="WXB14807.1"/>
    </source>
</evidence>
<evidence type="ECO:0000313" key="4">
    <source>
        <dbReference type="Proteomes" id="UP001370348"/>
    </source>
</evidence>
<proteinExistence type="predicted"/>
<dbReference type="PANTHER" id="PTHR45622">
    <property type="entry name" value="UBIQUITIN-PROTEIN LIGASE E3A-RELATED"/>
    <property type="match status" value="1"/>
</dbReference>
<protein>
    <recommendedName>
        <fullName evidence="2">RCC1-like domain-containing protein</fullName>
    </recommendedName>
</protein>
<gene>
    <name evidence="3" type="ORF">LZC94_44195</name>
</gene>
<dbReference type="RefSeq" id="WP_394824431.1">
    <property type="nucleotide sequence ID" value="NZ_CP089984.1"/>
</dbReference>
<dbReference type="Pfam" id="PF13540">
    <property type="entry name" value="RCC1_2"/>
    <property type="match status" value="1"/>
</dbReference>
<keyword evidence="1" id="KW-0677">Repeat</keyword>
<name>A0ABZ2LVM5_9BACT</name>
<dbReference type="InterPro" id="IPR058923">
    <property type="entry name" value="RCC1-like_dom"/>
</dbReference>
<dbReference type="EMBL" id="CP089984">
    <property type="protein sequence ID" value="WXB14807.1"/>
    <property type="molecule type" value="Genomic_DNA"/>
</dbReference>
<dbReference type="Proteomes" id="UP001370348">
    <property type="component" value="Chromosome"/>
</dbReference>
<reference evidence="3 4" key="1">
    <citation type="submission" date="2021-12" db="EMBL/GenBank/DDBJ databases">
        <title>Discovery of the Pendulisporaceae a myxobacterial family with distinct sporulation behavior and unique specialized metabolism.</title>
        <authorList>
            <person name="Garcia R."/>
            <person name="Popoff A."/>
            <person name="Bader C.D."/>
            <person name="Loehr J."/>
            <person name="Walesch S."/>
            <person name="Walt C."/>
            <person name="Boldt J."/>
            <person name="Bunk B."/>
            <person name="Haeckl F.J.F.P.J."/>
            <person name="Gunesch A.P."/>
            <person name="Birkelbach J."/>
            <person name="Nuebel U."/>
            <person name="Pietschmann T."/>
            <person name="Bach T."/>
            <person name="Mueller R."/>
        </authorList>
    </citation>
    <scope>NUCLEOTIDE SEQUENCE [LARGE SCALE GENOMIC DNA]</scope>
    <source>
        <strain evidence="3 4">MSr11954</strain>
    </source>
</reference>
<evidence type="ECO:0000259" key="2">
    <source>
        <dbReference type="Pfam" id="PF25390"/>
    </source>
</evidence>
<dbReference type="Pfam" id="PF25390">
    <property type="entry name" value="WD40_RLD"/>
    <property type="match status" value="1"/>
</dbReference>
<organism evidence="3 4">
    <name type="scientific">Pendulispora albinea</name>
    <dbReference type="NCBI Taxonomy" id="2741071"/>
    <lineage>
        <taxon>Bacteria</taxon>
        <taxon>Pseudomonadati</taxon>
        <taxon>Myxococcota</taxon>
        <taxon>Myxococcia</taxon>
        <taxon>Myxococcales</taxon>
        <taxon>Sorangiineae</taxon>
        <taxon>Pendulisporaceae</taxon>
        <taxon>Pendulispora</taxon>
    </lineage>
</organism>